<dbReference type="GO" id="GO:0000978">
    <property type="term" value="F:RNA polymerase II cis-regulatory region sequence-specific DNA binding"/>
    <property type="evidence" value="ECO:0007669"/>
    <property type="project" value="TreeGrafter"/>
</dbReference>
<dbReference type="Gene3D" id="1.10.10.10">
    <property type="entry name" value="Winged helix-like DNA-binding domain superfamily/Winged helix DNA-binding domain"/>
    <property type="match status" value="1"/>
</dbReference>
<dbReference type="PANTHER" id="PTHR11829">
    <property type="entry name" value="FORKHEAD BOX PROTEIN"/>
    <property type="match status" value="1"/>
</dbReference>
<dbReference type="GO" id="GO:0030154">
    <property type="term" value="P:cell differentiation"/>
    <property type="evidence" value="ECO:0007669"/>
    <property type="project" value="TreeGrafter"/>
</dbReference>
<dbReference type="Pfam" id="PF00250">
    <property type="entry name" value="Forkhead"/>
    <property type="match status" value="1"/>
</dbReference>
<dbReference type="EMBL" id="CAJNOR010009434">
    <property type="protein sequence ID" value="CAF1644575.1"/>
    <property type="molecule type" value="Genomic_DNA"/>
</dbReference>
<dbReference type="PROSITE" id="PS00657">
    <property type="entry name" value="FORK_HEAD_1"/>
    <property type="match status" value="1"/>
</dbReference>
<dbReference type="Proteomes" id="UP000663828">
    <property type="component" value="Unassembled WGS sequence"/>
</dbReference>
<dbReference type="SUPFAM" id="SSF46785">
    <property type="entry name" value="Winged helix' DNA-binding domain"/>
    <property type="match status" value="1"/>
</dbReference>
<organism evidence="6 7">
    <name type="scientific">Adineta ricciae</name>
    <name type="common">Rotifer</name>
    <dbReference type="NCBI Taxonomy" id="249248"/>
    <lineage>
        <taxon>Eukaryota</taxon>
        <taxon>Metazoa</taxon>
        <taxon>Spiralia</taxon>
        <taxon>Gnathifera</taxon>
        <taxon>Rotifera</taxon>
        <taxon>Eurotatoria</taxon>
        <taxon>Bdelloidea</taxon>
        <taxon>Adinetida</taxon>
        <taxon>Adinetidae</taxon>
        <taxon>Adineta</taxon>
    </lineage>
</organism>
<dbReference type="InterPro" id="IPR036390">
    <property type="entry name" value="WH_DNA-bd_sf"/>
</dbReference>
<dbReference type="SMART" id="SM00339">
    <property type="entry name" value="FH"/>
    <property type="match status" value="1"/>
</dbReference>
<dbReference type="InterPro" id="IPR018122">
    <property type="entry name" value="TF_fork_head_CS_1"/>
</dbReference>
<gene>
    <name evidence="6" type="ORF">XAT740_LOCUS53908</name>
</gene>
<name>A0A816E343_ADIRI</name>
<feature type="compositionally biased region" description="Polar residues" evidence="4">
    <location>
        <begin position="19"/>
        <end position="30"/>
    </location>
</feature>
<sequence>MSSSPKTSGNYQTSCCYQPSPYGNNPTGQYSLVPPPPPHHHQQLVNTNGQTLSPTSLSMVYNNGQQQPTSSSSPSSYGTPSSLNVLHTLSPTRYQNQQINDKVNNSSTTVITNGQVQSMPVNNVTNSAAALAAATAYRRNFNACAKPPYSYISLITMAIQLSANRMCTLSEIYQFIMDSFPYYRQNQQRWQNSIRHSLSFNDCFVKVPRSPDR</sequence>
<dbReference type="InterPro" id="IPR001766">
    <property type="entry name" value="Fork_head_dom"/>
</dbReference>
<dbReference type="PROSITE" id="PS00658">
    <property type="entry name" value="FORK_HEAD_2"/>
    <property type="match status" value="1"/>
</dbReference>
<dbReference type="GO" id="GO:0005634">
    <property type="term" value="C:nucleus"/>
    <property type="evidence" value="ECO:0007669"/>
    <property type="project" value="UniProtKB-SubCell"/>
</dbReference>
<dbReference type="AlphaFoldDB" id="A0A816E343"/>
<evidence type="ECO:0000256" key="4">
    <source>
        <dbReference type="SAM" id="MobiDB-lite"/>
    </source>
</evidence>
<dbReference type="PANTHER" id="PTHR11829:SF380">
    <property type="entry name" value="PROTEIN FORK HEAD"/>
    <property type="match status" value="1"/>
</dbReference>
<keyword evidence="2 3" id="KW-0539">Nucleus</keyword>
<dbReference type="GO" id="GO:0000981">
    <property type="term" value="F:DNA-binding transcription factor activity, RNA polymerase II-specific"/>
    <property type="evidence" value="ECO:0007669"/>
    <property type="project" value="TreeGrafter"/>
</dbReference>
<evidence type="ECO:0000313" key="7">
    <source>
        <dbReference type="Proteomes" id="UP000663828"/>
    </source>
</evidence>
<keyword evidence="7" id="KW-1185">Reference proteome</keyword>
<evidence type="ECO:0000259" key="5">
    <source>
        <dbReference type="PROSITE" id="PS50039"/>
    </source>
</evidence>
<reference evidence="6" key="1">
    <citation type="submission" date="2021-02" db="EMBL/GenBank/DDBJ databases">
        <authorList>
            <person name="Nowell W R."/>
        </authorList>
    </citation>
    <scope>NUCLEOTIDE SEQUENCE</scope>
</reference>
<dbReference type="PRINTS" id="PR00053">
    <property type="entry name" value="FORKHEAD"/>
</dbReference>
<feature type="DNA-binding region" description="Fork-head" evidence="3">
    <location>
        <begin position="146"/>
        <end position="213"/>
    </location>
</feature>
<evidence type="ECO:0000313" key="6">
    <source>
        <dbReference type="EMBL" id="CAF1644575.1"/>
    </source>
</evidence>
<evidence type="ECO:0000256" key="2">
    <source>
        <dbReference type="ARBA" id="ARBA00023242"/>
    </source>
</evidence>
<dbReference type="InterPro" id="IPR036388">
    <property type="entry name" value="WH-like_DNA-bd_sf"/>
</dbReference>
<comment type="caution">
    <text evidence="6">The sequence shown here is derived from an EMBL/GenBank/DDBJ whole genome shotgun (WGS) entry which is preliminary data.</text>
</comment>
<accession>A0A816E343</accession>
<feature type="region of interest" description="Disordered" evidence="4">
    <location>
        <begin position="19"/>
        <end position="82"/>
    </location>
</feature>
<feature type="domain" description="Fork-head" evidence="5">
    <location>
        <begin position="146"/>
        <end position="213"/>
    </location>
</feature>
<dbReference type="GO" id="GO:0009653">
    <property type="term" value="P:anatomical structure morphogenesis"/>
    <property type="evidence" value="ECO:0007669"/>
    <property type="project" value="TreeGrafter"/>
</dbReference>
<feature type="compositionally biased region" description="Low complexity" evidence="4">
    <location>
        <begin position="64"/>
        <end position="82"/>
    </location>
</feature>
<protein>
    <recommendedName>
        <fullName evidence="5">Fork-head domain-containing protein</fullName>
    </recommendedName>
</protein>
<evidence type="ECO:0000256" key="3">
    <source>
        <dbReference type="PROSITE-ProRule" id="PRU00089"/>
    </source>
</evidence>
<comment type="subcellular location">
    <subcellularLocation>
        <location evidence="3">Nucleus</location>
    </subcellularLocation>
</comment>
<evidence type="ECO:0000256" key="1">
    <source>
        <dbReference type="ARBA" id="ARBA00023125"/>
    </source>
</evidence>
<feature type="compositionally biased region" description="Polar residues" evidence="4">
    <location>
        <begin position="43"/>
        <end position="63"/>
    </location>
</feature>
<dbReference type="InterPro" id="IPR050211">
    <property type="entry name" value="FOX_domain-containing"/>
</dbReference>
<dbReference type="InterPro" id="IPR030456">
    <property type="entry name" value="TF_fork_head_CS_2"/>
</dbReference>
<proteinExistence type="predicted"/>
<keyword evidence="1 3" id="KW-0238">DNA-binding</keyword>
<dbReference type="PROSITE" id="PS50039">
    <property type="entry name" value="FORK_HEAD_3"/>
    <property type="match status" value="1"/>
</dbReference>